<dbReference type="Proteomes" id="UP000092445">
    <property type="component" value="Unassembled WGS sequence"/>
</dbReference>
<dbReference type="SUPFAM" id="SSF47095">
    <property type="entry name" value="HMG-box"/>
    <property type="match status" value="1"/>
</dbReference>
<dbReference type="InterPro" id="IPR036910">
    <property type="entry name" value="HMG_box_dom_sf"/>
</dbReference>
<dbReference type="CDD" id="cd00084">
    <property type="entry name" value="HMG-box_SF"/>
    <property type="match status" value="1"/>
</dbReference>
<proteinExistence type="predicted"/>
<dbReference type="GO" id="GO:0005634">
    <property type="term" value="C:nucleus"/>
    <property type="evidence" value="ECO:0007669"/>
    <property type="project" value="UniProtKB-ARBA"/>
</dbReference>
<keyword evidence="3" id="KW-1185">Reference proteome</keyword>
<reference evidence="3" key="1">
    <citation type="submission" date="2014-03" db="EMBL/GenBank/DDBJ databases">
        <authorList>
            <person name="Aksoy S."/>
            <person name="Warren W."/>
            <person name="Wilson R.K."/>
        </authorList>
    </citation>
    <scope>NUCLEOTIDE SEQUENCE [LARGE SCALE GENOMIC DNA]</scope>
    <source>
        <strain evidence="3">IAEA</strain>
    </source>
</reference>
<dbReference type="AlphaFoldDB" id="A0A1A9ZZW7"/>
<name>A0A1A9ZZW7_GLOPL</name>
<dbReference type="EnsemblMetazoa" id="GPAI030175-RA">
    <property type="protein sequence ID" value="GPAI030175-PA"/>
    <property type="gene ID" value="GPAI030175"/>
</dbReference>
<sequence length="180" mass="21250">MKKNGKSSKNNRLFAQSRRISSKGGKSNNGRVVRKIQSRNPFFHYLNAYRKTVRNYPRSIWSITAAAAERWNEMPMHEKCIYIDKARHAGYTYHLRDRCMQLVLGQLRKVLAKNQTTQNIPEMAKTIELIQLWKRQTLMEALETDRKSQNAIPYRSTLACRQRDVRFSLLEPLQHKKDKN</sequence>
<evidence type="ECO:0000313" key="2">
    <source>
        <dbReference type="EnsemblMetazoa" id="GPAI030175-PA"/>
    </source>
</evidence>
<organism evidence="2 3">
    <name type="scientific">Glossina pallidipes</name>
    <name type="common">Tsetse fly</name>
    <dbReference type="NCBI Taxonomy" id="7398"/>
    <lineage>
        <taxon>Eukaryota</taxon>
        <taxon>Metazoa</taxon>
        <taxon>Ecdysozoa</taxon>
        <taxon>Arthropoda</taxon>
        <taxon>Hexapoda</taxon>
        <taxon>Insecta</taxon>
        <taxon>Pterygota</taxon>
        <taxon>Neoptera</taxon>
        <taxon>Endopterygota</taxon>
        <taxon>Diptera</taxon>
        <taxon>Brachycera</taxon>
        <taxon>Muscomorpha</taxon>
        <taxon>Hippoboscoidea</taxon>
        <taxon>Glossinidae</taxon>
        <taxon>Glossina</taxon>
    </lineage>
</organism>
<dbReference type="Gene3D" id="1.10.30.10">
    <property type="entry name" value="High mobility group box domain"/>
    <property type="match status" value="1"/>
</dbReference>
<feature type="region of interest" description="Disordered" evidence="1">
    <location>
        <begin position="1"/>
        <end position="31"/>
    </location>
</feature>
<accession>A0A1A9ZZW7</accession>
<reference evidence="2" key="2">
    <citation type="submission" date="2020-05" db="UniProtKB">
        <authorList>
            <consortium name="EnsemblMetazoa"/>
        </authorList>
    </citation>
    <scope>IDENTIFICATION</scope>
    <source>
        <strain evidence="2">IAEA</strain>
    </source>
</reference>
<evidence type="ECO:0000256" key="1">
    <source>
        <dbReference type="SAM" id="MobiDB-lite"/>
    </source>
</evidence>
<evidence type="ECO:0000313" key="3">
    <source>
        <dbReference type="Proteomes" id="UP000092445"/>
    </source>
</evidence>
<protein>
    <submittedName>
        <fullName evidence="2">Uncharacterized protein</fullName>
    </submittedName>
</protein>
<dbReference type="VEuPathDB" id="VectorBase:GPAI030175"/>